<comment type="similarity">
    <text evidence="1">Belongs to the AfsR/DnrI/RedD regulatory family.</text>
</comment>
<dbReference type="PANTHER" id="PTHR35807">
    <property type="entry name" value="TRANSCRIPTIONAL REGULATOR REDD-RELATED"/>
    <property type="match status" value="1"/>
</dbReference>
<keyword evidence="5" id="KW-0802">TPR repeat</keyword>
<evidence type="ECO:0000256" key="3">
    <source>
        <dbReference type="ARBA" id="ARBA00023125"/>
    </source>
</evidence>
<keyword evidence="3 6" id="KW-0238">DNA-binding</keyword>
<dbReference type="Pfam" id="PF03704">
    <property type="entry name" value="BTAD"/>
    <property type="match status" value="1"/>
</dbReference>
<dbReference type="KEGG" id="cai:Caci_5051"/>
<protein>
    <submittedName>
        <fullName evidence="9">Transcriptional regulator, SARP family</fullName>
    </submittedName>
</protein>
<dbReference type="EMBL" id="CP001700">
    <property type="protein sequence ID" value="ACU73911.1"/>
    <property type="molecule type" value="Genomic_DNA"/>
</dbReference>
<reference evidence="9 10" key="1">
    <citation type="journal article" date="2009" name="Stand. Genomic Sci.">
        <title>Complete genome sequence of Catenulispora acidiphila type strain (ID 139908).</title>
        <authorList>
            <person name="Copeland A."/>
            <person name="Lapidus A."/>
            <person name="Glavina Del Rio T."/>
            <person name="Nolan M."/>
            <person name="Lucas S."/>
            <person name="Chen F."/>
            <person name="Tice H."/>
            <person name="Cheng J.F."/>
            <person name="Bruce D."/>
            <person name="Goodwin L."/>
            <person name="Pitluck S."/>
            <person name="Mikhailova N."/>
            <person name="Pati A."/>
            <person name="Ivanova N."/>
            <person name="Mavromatis K."/>
            <person name="Chen A."/>
            <person name="Palaniappan K."/>
            <person name="Chain P."/>
            <person name="Land M."/>
            <person name="Hauser L."/>
            <person name="Chang Y.J."/>
            <person name="Jeffries C.D."/>
            <person name="Chertkov O."/>
            <person name="Brettin T."/>
            <person name="Detter J.C."/>
            <person name="Han C."/>
            <person name="Ali Z."/>
            <person name="Tindall B.J."/>
            <person name="Goker M."/>
            <person name="Bristow J."/>
            <person name="Eisen J.A."/>
            <person name="Markowitz V."/>
            <person name="Hugenholtz P."/>
            <person name="Kyrpides N.C."/>
            <person name="Klenk H.P."/>
        </authorList>
    </citation>
    <scope>NUCLEOTIDE SEQUENCE [LARGE SCALE GENOMIC DNA]</scope>
    <source>
        <strain evidence="10">DSM 44928 / JCM 14897 / NBRC 102108 / NRRL B-24433 / ID139908</strain>
    </source>
</reference>
<dbReference type="InParanoid" id="C7Q4W3"/>
<evidence type="ECO:0000256" key="1">
    <source>
        <dbReference type="ARBA" id="ARBA00005820"/>
    </source>
</evidence>
<evidence type="ECO:0000259" key="8">
    <source>
        <dbReference type="PROSITE" id="PS51755"/>
    </source>
</evidence>
<gene>
    <name evidence="9" type="ordered locus">Caci_5051</name>
</gene>
<dbReference type="SUPFAM" id="SSF46894">
    <property type="entry name" value="C-terminal effector domain of the bipartite response regulators"/>
    <property type="match status" value="1"/>
</dbReference>
<dbReference type="InterPro" id="IPR051677">
    <property type="entry name" value="AfsR-DnrI-RedD_regulator"/>
</dbReference>
<feature type="DNA-binding region" description="OmpR/PhoB-type" evidence="6">
    <location>
        <begin position="1"/>
        <end position="91"/>
    </location>
</feature>
<feature type="region of interest" description="Disordered" evidence="7">
    <location>
        <begin position="941"/>
        <end position="965"/>
    </location>
</feature>
<dbReference type="InterPro" id="IPR019734">
    <property type="entry name" value="TPR_rpt"/>
</dbReference>
<accession>C7Q4W3</accession>
<dbReference type="InterPro" id="IPR011990">
    <property type="entry name" value="TPR-like_helical_dom_sf"/>
</dbReference>
<dbReference type="InterPro" id="IPR027417">
    <property type="entry name" value="P-loop_NTPase"/>
</dbReference>
<feature type="repeat" description="TPR" evidence="5">
    <location>
        <begin position="854"/>
        <end position="887"/>
    </location>
</feature>
<dbReference type="GO" id="GO:0003677">
    <property type="term" value="F:DNA binding"/>
    <property type="evidence" value="ECO:0007669"/>
    <property type="project" value="UniProtKB-UniRule"/>
</dbReference>
<dbReference type="PRINTS" id="PR00364">
    <property type="entry name" value="DISEASERSIST"/>
</dbReference>
<dbReference type="OrthoDB" id="7628974at2"/>
<feature type="domain" description="OmpR/PhoB-type" evidence="8">
    <location>
        <begin position="1"/>
        <end position="91"/>
    </location>
</feature>
<organism evidence="9 10">
    <name type="scientific">Catenulispora acidiphila (strain DSM 44928 / JCM 14897 / NBRC 102108 / NRRL B-24433 / ID139908)</name>
    <dbReference type="NCBI Taxonomy" id="479433"/>
    <lineage>
        <taxon>Bacteria</taxon>
        <taxon>Bacillati</taxon>
        <taxon>Actinomycetota</taxon>
        <taxon>Actinomycetes</taxon>
        <taxon>Catenulisporales</taxon>
        <taxon>Catenulisporaceae</taxon>
        <taxon>Catenulispora</taxon>
    </lineage>
</organism>
<dbReference type="InterPro" id="IPR016032">
    <property type="entry name" value="Sig_transdc_resp-reg_C-effctor"/>
</dbReference>
<evidence type="ECO:0000313" key="9">
    <source>
        <dbReference type="EMBL" id="ACU73911.1"/>
    </source>
</evidence>
<dbReference type="PROSITE" id="PS50005">
    <property type="entry name" value="TPR"/>
    <property type="match status" value="1"/>
</dbReference>
<keyword evidence="10" id="KW-1185">Reference proteome</keyword>
<keyword evidence="4" id="KW-0804">Transcription</keyword>
<dbReference type="SMART" id="SM01043">
    <property type="entry name" value="BTAD"/>
    <property type="match status" value="1"/>
</dbReference>
<name>C7Q4W3_CATAD</name>
<evidence type="ECO:0000256" key="6">
    <source>
        <dbReference type="PROSITE-ProRule" id="PRU01091"/>
    </source>
</evidence>
<dbReference type="Gene3D" id="1.25.40.10">
    <property type="entry name" value="Tetratricopeptide repeat domain"/>
    <property type="match status" value="2"/>
</dbReference>
<dbReference type="SMART" id="SM00028">
    <property type="entry name" value="TPR"/>
    <property type="match status" value="5"/>
</dbReference>
<evidence type="ECO:0000256" key="2">
    <source>
        <dbReference type="ARBA" id="ARBA00023015"/>
    </source>
</evidence>
<proteinExistence type="inferred from homology"/>
<dbReference type="InterPro" id="IPR001867">
    <property type="entry name" value="OmpR/PhoB-type_DNA-bd"/>
</dbReference>
<dbReference type="GO" id="GO:0043531">
    <property type="term" value="F:ADP binding"/>
    <property type="evidence" value="ECO:0007669"/>
    <property type="project" value="InterPro"/>
</dbReference>
<evidence type="ECO:0000256" key="7">
    <source>
        <dbReference type="SAM" id="MobiDB-lite"/>
    </source>
</evidence>
<dbReference type="HOGENOM" id="CLU_004665_2_0_11"/>
<dbReference type="PROSITE" id="PS51755">
    <property type="entry name" value="OMPR_PHOB"/>
    <property type="match status" value="1"/>
</dbReference>
<evidence type="ECO:0000256" key="5">
    <source>
        <dbReference type="PROSITE-ProRule" id="PRU00339"/>
    </source>
</evidence>
<evidence type="ECO:0000256" key="4">
    <source>
        <dbReference type="ARBA" id="ARBA00023163"/>
    </source>
</evidence>
<evidence type="ECO:0000313" key="10">
    <source>
        <dbReference type="Proteomes" id="UP000000851"/>
    </source>
</evidence>
<dbReference type="SUPFAM" id="SSF52540">
    <property type="entry name" value="P-loop containing nucleoside triphosphate hydrolases"/>
    <property type="match status" value="1"/>
</dbReference>
<dbReference type="Pfam" id="PF13424">
    <property type="entry name" value="TPR_12"/>
    <property type="match status" value="2"/>
</dbReference>
<keyword evidence="2" id="KW-0805">Transcription regulation</keyword>
<dbReference type="SMART" id="SM00862">
    <property type="entry name" value="Trans_reg_C"/>
    <property type="match status" value="1"/>
</dbReference>
<dbReference type="PANTHER" id="PTHR35807:SF1">
    <property type="entry name" value="TRANSCRIPTIONAL REGULATOR REDD"/>
    <property type="match status" value="1"/>
</dbReference>
<dbReference type="Gene3D" id="1.10.10.10">
    <property type="entry name" value="Winged helix-like DNA-binding domain superfamily/Winged helix DNA-binding domain"/>
    <property type="match status" value="1"/>
</dbReference>
<dbReference type="GO" id="GO:0006355">
    <property type="term" value="P:regulation of DNA-templated transcription"/>
    <property type="evidence" value="ECO:0007669"/>
    <property type="project" value="InterPro"/>
</dbReference>
<dbReference type="AlphaFoldDB" id="C7Q4W3"/>
<dbReference type="SUPFAM" id="SSF48452">
    <property type="entry name" value="TPR-like"/>
    <property type="match status" value="2"/>
</dbReference>
<dbReference type="Proteomes" id="UP000000851">
    <property type="component" value="Chromosome"/>
</dbReference>
<sequence>MRIRLLGPVEAWGDQDRLDIGSAKSCLVLAALTIAPGHIVPWDVLVDRVWGEQLPGDPKASLYAYVARLRRTLDPAGVHILSRPGGYLCDVPPESVDLARFQQRVAELRSIEAADAGGPDTADRLTEALAWWQGTPLANLTGEWVTRTRRTLNEERLAALLLLADVQARHGRLADLAADLLAASAEYPLSEPLAGYVIRALAAAGRRAEALDYYADVRSHLVDELGEEPGAALQQLHVRLLRRDPSLADEAPPAAAASLVPRQLPSIARHFVGRRAELKALDGVLTGSQAASAVLISAISGTAGIGKTTTVVYWAHHAARQFPDGQLYVNLRGFDPTGPPMKPEEAIRGFLDVFAVPKERIPHGLDAQAALYRSLLAGRRMLVVLDNARDADHVRPLLPGSPGCLVLVTSRSRLTGLVVGHGATPITLGLLDDAEAEHLLSRYLGAERVAAEPDAVRVLIQRCARLPLALAVAAARALMDPAMPLGALAAELAAAPGQLDALDTGDPSTTARAVFSWSYLAQRPEAQRLFRLLGLHPGPDISVPAAASLTGLSTEEAAALLSELTRAHLLTEHASGRYSSHDLLRSYAAELVQTESSNAERDTAFRRMLHHYLHSSYLAGRLLDPHRKPITPAALVDGVIPESFADQMQQALRWFEAEREVLLAVIRRAAAAEPAADKTLADEPHAADVDTLTWELAWTVTDYLDRRGHWQDWLATQQVAMQAAQRLGDQAKQAHSHRLLANAYIGLVHYEAAADHLSHALDYHDRLGDLEGTANCRRSLCRVRELQGRYPEALAHAEESLRLFRATDNTIGQARALNAVGWLHILLDDPQPALEYCQSALALFQELGSTYGEAVTWDSVGSAHHRLGQTDQAIACFRRSIDLLRTVGDRHTEAETLTNLGDAQHDIGQDEAARTTWQQALEICEHLDHPDAEKVRTRLHALRPTPPQTPTSAGLPKGLGSGRQS</sequence>
<dbReference type="RefSeq" id="WP_015793640.1">
    <property type="nucleotide sequence ID" value="NC_013131.1"/>
</dbReference>
<dbReference type="eggNOG" id="COG3629">
    <property type="taxonomic scope" value="Bacteria"/>
</dbReference>
<dbReference type="InterPro" id="IPR005158">
    <property type="entry name" value="BTAD"/>
</dbReference>
<dbReference type="STRING" id="479433.Caci_5051"/>
<dbReference type="eggNOG" id="COG0457">
    <property type="taxonomic scope" value="Bacteria"/>
</dbReference>
<dbReference type="Gene3D" id="3.40.50.300">
    <property type="entry name" value="P-loop containing nucleotide triphosphate hydrolases"/>
    <property type="match status" value="1"/>
</dbReference>
<dbReference type="InterPro" id="IPR036388">
    <property type="entry name" value="WH-like_DNA-bd_sf"/>
</dbReference>
<dbReference type="GO" id="GO:0000160">
    <property type="term" value="P:phosphorelay signal transduction system"/>
    <property type="evidence" value="ECO:0007669"/>
    <property type="project" value="InterPro"/>
</dbReference>